<comment type="subcellular location">
    <subcellularLocation>
        <location evidence="1">Vacuole</location>
    </subcellularLocation>
</comment>
<accession>A0AAV9BPL5</accession>
<dbReference type="InterPro" id="IPR018119">
    <property type="entry name" value="Strictosidine_synth_cons-reg"/>
</dbReference>
<feature type="domain" description="Strictosidine synthase conserved region" evidence="7">
    <location>
        <begin position="157"/>
        <end position="244"/>
    </location>
</feature>
<dbReference type="Proteomes" id="UP001179952">
    <property type="component" value="Unassembled WGS sequence"/>
</dbReference>
<evidence type="ECO:0000256" key="6">
    <source>
        <dbReference type="SAM" id="SignalP"/>
    </source>
</evidence>
<keyword evidence="4 6" id="KW-0732">Signal</keyword>
<comment type="caution">
    <text evidence="8">The sequence shown here is derived from an EMBL/GenBank/DDBJ whole genome shotgun (WGS) entry which is preliminary data.</text>
</comment>
<keyword evidence="9" id="KW-1185">Reference proteome</keyword>
<dbReference type="AlphaFoldDB" id="A0AAV9BPL5"/>
<proteinExistence type="inferred from homology"/>
<dbReference type="GO" id="GO:0016787">
    <property type="term" value="F:hydrolase activity"/>
    <property type="evidence" value="ECO:0007669"/>
    <property type="project" value="TreeGrafter"/>
</dbReference>
<dbReference type="PANTHER" id="PTHR10426:SF79">
    <property type="entry name" value="PROTEIN STRICTOSIDINE SYNTHASE-LIKE 2"/>
    <property type="match status" value="1"/>
</dbReference>
<evidence type="ECO:0000256" key="4">
    <source>
        <dbReference type="ARBA" id="ARBA00022729"/>
    </source>
</evidence>
<evidence type="ECO:0000259" key="7">
    <source>
        <dbReference type="Pfam" id="PF03088"/>
    </source>
</evidence>
<reference evidence="8" key="2">
    <citation type="submission" date="2023-06" db="EMBL/GenBank/DDBJ databases">
        <authorList>
            <person name="Ma L."/>
            <person name="Liu K.-W."/>
            <person name="Li Z."/>
            <person name="Hsiao Y.-Y."/>
            <person name="Qi Y."/>
            <person name="Fu T."/>
            <person name="Tang G."/>
            <person name="Zhang D."/>
            <person name="Sun W.-H."/>
            <person name="Liu D.-K."/>
            <person name="Li Y."/>
            <person name="Chen G.-Z."/>
            <person name="Liu X.-D."/>
            <person name="Liao X.-Y."/>
            <person name="Jiang Y.-T."/>
            <person name="Yu X."/>
            <person name="Hao Y."/>
            <person name="Huang J."/>
            <person name="Zhao X.-W."/>
            <person name="Ke S."/>
            <person name="Chen Y.-Y."/>
            <person name="Wu W.-L."/>
            <person name="Hsu J.-L."/>
            <person name="Lin Y.-F."/>
            <person name="Huang M.-D."/>
            <person name="Li C.-Y."/>
            <person name="Huang L."/>
            <person name="Wang Z.-W."/>
            <person name="Zhao X."/>
            <person name="Zhong W.-Y."/>
            <person name="Peng D.-H."/>
            <person name="Ahmad S."/>
            <person name="Lan S."/>
            <person name="Zhang J.-S."/>
            <person name="Tsai W.-C."/>
            <person name="Van De Peer Y."/>
            <person name="Liu Z.-J."/>
        </authorList>
    </citation>
    <scope>NUCLEOTIDE SEQUENCE</scope>
    <source>
        <strain evidence="8">SCP</strain>
        <tissue evidence="8">Leaves</tissue>
    </source>
</reference>
<evidence type="ECO:0000256" key="2">
    <source>
        <dbReference type="ARBA" id="ARBA00009191"/>
    </source>
</evidence>
<evidence type="ECO:0000313" key="8">
    <source>
        <dbReference type="EMBL" id="KAK1278107.1"/>
    </source>
</evidence>
<dbReference type="Gene3D" id="2.120.10.30">
    <property type="entry name" value="TolB, C-terminal domain"/>
    <property type="match status" value="1"/>
</dbReference>
<organism evidence="8 9">
    <name type="scientific">Acorus gramineus</name>
    <name type="common">Dwarf sweet flag</name>
    <dbReference type="NCBI Taxonomy" id="55184"/>
    <lineage>
        <taxon>Eukaryota</taxon>
        <taxon>Viridiplantae</taxon>
        <taxon>Streptophyta</taxon>
        <taxon>Embryophyta</taxon>
        <taxon>Tracheophyta</taxon>
        <taxon>Spermatophyta</taxon>
        <taxon>Magnoliopsida</taxon>
        <taxon>Liliopsida</taxon>
        <taxon>Acoraceae</taxon>
        <taxon>Acorus</taxon>
    </lineage>
</organism>
<comment type="similarity">
    <text evidence="2">Belongs to the strictosidine synthase family.</text>
</comment>
<dbReference type="EMBL" id="JAUJYN010000002">
    <property type="protein sequence ID" value="KAK1278107.1"/>
    <property type="molecule type" value="Genomic_DNA"/>
</dbReference>
<feature type="chain" id="PRO_5043529992" evidence="6">
    <location>
        <begin position="32"/>
        <end position="373"/>
    </location>
</feature>
<evidence type="ECO:0000313" key="9">
    <source>
        <dbReference type="Proteomes" id="UP001179952"/>
    </source>
</evidence>
<sequence>MVFSNRLIILTTTSLGILSALLVWDPLPGGGDDRLREADVLMIDGGATGPESFAFDAGGGGPYTGVSDGRILRWGFEGVGWVEYATPYGYLREECEGSHNPEKEHICGRPLGLRFDERTGDLYIADAYLGLLVVGHGGGTASPLVGEVGGVALRFTNSVEVDQKTGVVYFTDSSRRFQRRNFISSIITGDDTGRLLKYDPKTGQTSVLLDGLAFPNGLSLTKDGSSLLISETTTCRVLKYSLSGDPPATTPEVFTGLPGFPDNIRRSQRGGYWVAIHMKRGKLLRFLLSVMPWTWVVFERFPNMFLRLQWFYSMLGRWRGHALALRLGEDGKVLEVLGSGGGGRLRVLSEVDERNGTLWIGSVMVPFVGVYKL</sequence>
<dbReference type="PANTHER" id="PTHR10426">
    <property type="entry name" value="STRICTOSIDINE SYNTHASE-RELATED"/>
    <property type="match status" value="1"/>
</dbReference>
<reference evidence="8" key="1">
    <citation type="journal article" date="2023" name="Nat. Commun.">
        <title>Diploid and tetraploid genomes of Acorus and the evolution of monocots.</title>
        <authorList>
            <person name="Ma L."/>
            <person name="Liu K.W."/>
            <person name="Li Z."/>
            <person name="Hsiao Y.Y."/>
            <person name="Qi Y."/>
            <person name="Fu T."/>
            <person name="Tang G.D."/>
            <person name="Zhang D."/>
            <person name="Sun W.H."/>
            <person name="Liu D.K."/>
            <person name="Li Y."/>
            <person name="Chen G.Z."/>
            <person name="Liu X.D."/>
            <person name="Liao X.Y."/>
            <person name="Jiang Y.T."/>
            <person name="Yu X."/>
            <person name="Hao Y."/>
            <person name="Huang J."/>
            <person name="Zhao X.W."/>
            <person name="Ke S."/>
            <person name="Chen Y.Y."/>
            <person name="Wu W.L."/>
            <person name="Hsu J.L."/>
            <person name="Lin Y.F."/>
            <person name="Huang M.D."/>
            <person name="Li C.Y."/>
            <person name="Huang L."/>
            <person name="Wang Z.W."/>
            <person name="Zhao X."/>
            <person name="Zhong W.Y."/>
            <person name="Peng D.H."/>
            <person name="Ahmad S."/>
            <person name="Lan S."/>
            <person name="Zhang J.S."/>
            <person name="Tsai W.C."/>
            <person name="Van de Peer Y."/>
            <person name="Liu Z.J."/>
        </authorList>
    </citation>
    <scope>NUCLEOTIDE SEQUENCE</scope>
    <source>
        <strain evidence="8">SCP</strain>
    </source>
</reference>
<name>A0AAV9BPL5_ACOGR</name>
<dbReference type="SUPFAM" id="SSF63829">
    <property type="entry name" value="Calcium-dependent phosphotriesterase"/>
    <property type="match status" value="1"/>
</dbReference>
<feature type="signal peptide" evidence="6">
    <location>
        <begin position="1"/>
        <end position="31"/>
    </location>
</feature>
<dbReference type="FunFam" id="2.120.10.30:FF:000032">
    <property type="entry name" value="Protein STRICTOSIDINE SYNTHASE-LIKE 13"/>
    <property type="match status" value="1"/>
</dbReference>
<protein>
    <submittedName>
        <fullName evidence="8">Strictosidine synthase 3</fullName>
    </submittedName>
</protein>
<gene>
    <name evidence="8" type="ORF">QJS04_geneDACA016591</name>
</gene>
<dbReference type="Pfam" id="PF20067">
    <property type="entry name" value="SSL_N"/>
    <property type="match status" value="1"/>
</dbReference>
<evidence type="ECO:0000256" key="1">
    <source>
        <dbReference type="ARBA" id="ARBA00004116"/>
    </source>
</evidence>
<dbReference type="InterPro" id="IPR011042">
    <property type="entry name" value="6-blade_b-propeller_TolB-like"/>
</dbReference>
<dbReference type="GO" id="GO:0005773">
    <property type="term" value="C:vacuole"/>
    <property type="evidence" value="ECO:0007669"/>
    <property type="project" value="UniProtKB-SubCell"/>
</dbReference>
<dbReference type="Pfam" id="PF03088">
    <property type="entry name" value="Str_synth"/>
    <property type="match status" value="1"/>
</dbReference>
<evidence type="ECO:0000256" key="5">
    <source>
        <dbReference type="ARBA" id="ARBA00023180"/>
    </source>
</evidence>
<keyword evidence="3" id="KW-0926">Vacuole</keyword>
<dbReference type="GO" id="GO:0012505">
    <property type="term" value="C:endomembrane system"/>
    <property type="evidence" value="ECO:0007669"/>
    <property type="project" value="TreeGrafter"/>
</dbReference>
<keyword evidence="5" id="KW-0325">Glycoprotein</keyword>
<evidence type="ECO:0000256" key="3">
    <source>
        <dbReference type="ARBA" id="ARBA00022554"/>
    </source>
</evidence>